<dbReference type="Proteomes" id="UP001201163">
    <property type="component" value="Unassembled WGS sequence"/>
</dbReference>
<evidence type="ECO:0000313" key="3">
    <source>
        <dbReference type="Proteomes" id="UP001201163"/>
    </source>
</evidence>
<dbReference type="InterPro" id="IPR000073">
    <property type="entry name" value="AB_hydrolase_1"/>
</dbReference>
<evidence type="ECO:0000259" key="1">
    <source>
        <dbReference type="Pfam" id="PF12697"/>
    </source>
</evidence>
<dbReference type="EMBL" id="JAKELL010000029">
    <property type="protein sequence ID" value="KAH8990763.1"/>
    <property type="molecule type" value="Genomic_DNA"/>
</dbReference>
<protein>
    <submittedName>
        <fullName evidence="2">Alpha/beta hydrolase fold-1</fullName>
    </submittedName>
</protein>
<proteinExistence type="predicted"/>
<comment type="caution">
    <text evidence="2">The sequence shown here is derived from an EMBL/GenBank/DDBJ whole genome shotgun (WGS) entry which is preliminary data.</text>
</comment>
<reference evidence="2" key="1">
    <citation type="submission" date="2022-01" db="EMBL/GenBank/DDBJ databases">
        <title>Comparative genomics reveals a dynamic genome evolution in the ectomycorrhizal milk-cap (Lactarius) mushrooms.</title>
        <authorList>
            <consortium name="DOE Joint Genome Institute"/>
            <person name="Lebreton A."/>
            <person name="Tang N."/>
            <person name="Kuo A."/>
            <person name="LaButti K."/>
            <person name="Drula E."/>
            <person name="Barry K."/>
            <person name="Clum A."/>
            <person name="Lipzen A."/>
            <person name="Mousain D."/>
            <person name="Ng V."/>
            <person name="Wang R."/>
            <person name="Wang X."/>
            <person name="Dai Y."/>
            <person name="Henrissat B."/>
            <person name="Grigoriev I.V."/>
            <person name="Guerin-Laguette A."/>
            <person name="Yu F."/>
            <person name="Martin F.M."/>
        </authorList>
    </citation>
    <scope>NUCLEOTIDE SEQUENCE</scope>
    <source>
        <strain evidence="2">QP</strain>
    </source>
</reference>
<dbReference type="GO" id="GO:0016787">
    <property type="term" value="F:hydrolase activity"/>
    <property type="evidence" value="ECO:0007669"/>
    <property type="project" value="UniProtKB-KW"/>
</dbReference>
<dbReference type="Gene3D" id="3.40.50.1820">
    <property type="entry name" value="alpha/beta hydrolase"/>
    <property type="match status" value="1"/>
</dbReference>
<name>A0AAD4LGL5_9AGAM</name>
<dbReference type="AlphaFoldDB" id="A0AAD4LGL5"/>
<keyword evidence="2" id="KW-0378">Hydrolase</keyword>
<accession>A0AAD4LGL5</accession>
<dbReference type="SUPFAM" id="SSF53474">
    <property type="entry name" value="alpha/beta-Hydrolases"/>
    <property type="match status" value="1"/>
</dbReference>
<dbReference type="Pfam" id="PF12697">
    <property type="entry name" value="Abhydrolase_6"/>
    <property type="match status" value="1"/>
</dbReference>
<keyword evidence="3" id="KW-1185">Reference proteome</keyword>
<sequence length="339" mass="38107">MPALRSQTYVFDARPHYPLLVSVKRYWVPEFESTDPDAITLILAHALSFTKEHWEPLLEDLYGLLAVTPRNSSPIPKIRDVWAIECPNHGEGAVLNEETLLEGYTSAFSWEEYARAVHLVLNGLGKGINVDFKSRNLVGVGHSMGASAIVLTRTIYPFVSWSTAILIEPMFVHRDNFTGVEKFLLKGALKRSDVWPSREGAYKLLRERSLKSWDPRVVDIFVKYGLRELPTLTHPDKTQGVTLSCTKAQEFATYGENIGRLKAQWFLATFCKDVPTHVVFGEIADLKNREFVKQVYGDGLRTTSFVKNAGHLAVYHNPAGVADVILNVLRGLRVVPSKL</sequence>
<dbReference type="InterPro" id="IPR029058">
    <property type="entry name" value="AB_hydrolase_fold"/>
</dbReference>
<gene>
    <name evidence="2" type="ORF">EDB92DRAFT_1946283</name>
</gene>
<evidence type="ECO:0000313" key="2">
    <source>
        <dbReference type="EMBL" id="KAH8990763.1"/>
    </source>
</evidence>
<organism evidence="2 3">
    <name type="scientific">Lactarius akahatsu</name>
    <dbReference type="NCBI Taxonomy" id="416441"/>
    <lineage>
        <taxon>Eukaryota</taxon>
        <taxon>Fungi</taxon>
        <taxon>Dikarya</taxon>
        <taxon>Basidiomycota</taxon>
        <taxon>Agaricomycotina</taxon>
        <taxon>Agaricomycetes</taxon>
        <taxon>Russulales</taxon>
        <taxon>Russulaceae</taxon>
        <taxon>Lactarius</taxon>
    </lineage>
</organism>
<feature type="domain" description="AB hydrolase-1" evidence="1">
    <location>
        <begin position="41"/>
        <end position="324"/>
    </location>
</feature>